<dbReference type="EMBL" id="OZ035831">
    <property type="protein sequence ID" value="CAL1616855.1"/>
    <property type="molecule type" value="Genomic_DNA"/>
</dbReference>
<evidence type="ECO:0000313" key="3">
    <source>
        <dbReference type="Proteomes" id="UP001497482"/>
    </source>
</evidence>
<dbReference type="Gene3D" id="3.30.70.1820">
    <property type="entry name" value="L1 transposable element, RRM domain"/>
    <property type="match status" value="1"/>
</dbReference>
<evidence type="ECO:0000256" key="1">
    <source>
        <dbReference type="SAM" id="MobiDB-lite"/>
    </source>
</evidence>
<name>A0AAV2MU30_KNICA</name>
<feature type="region of interest" description="Disordered" evidence="1">
    <location>
        <begin position="1"/>
        <end position="29"/>
    </location>
</feature>
<protein>
    <submittedName>
        <fullName evidence="2">Uncharacterized protein</fullName>
    </submittedName>
</protein>
<dbReference type="PANTHER" id="PTHR11505">
    <property type="entry name" value="L1 TRANSPOSABLE ELEMENT-RELATED"/>
    <property type="match status" value="1"/>
</dbReference>
<accession>A0AAV2MU30</accession>
<dbReference type="AlphaFoldDB" id="A0AAV2MU30"/>
<feature type="compositionally biased region" description="Polar residues" evidence="1">
    <location>
        <begin position="1"/>
        <end position="20"/>
    </location>
</feature>
<dbReference type="InterPro" id="IPR004244">
    <property type="entry name" value="Transposase_22"/>
</dbReference>
<reference evidence="2 3" key="1">
    <citation type="submission" date="2024-04" db="EMBL/GenBank/DDBJ databases">
        <authorList>
            <person name="Waldvogel A.-M."/>
            <person name="Schoenle A."/>
        </authorList>
    </citation>
    <scope>NUCLEOTIDE SEQUENCE [LARGE SCALE GENOMIC DNA]</scope>
</reference>
<evidence type="ECO:0000313" key="2">
    <source>
        <dbReference type="EMBL" id="CAL1616855.1"/>
    </source>
</evidence>
<organism evidence="2 3">
    <name type="scientific">Knipowitschia caucasica</name>
    <name type="common">Caucasian dwarf goby</name>
    <name type="synonym">Pomatoschistus caucasicus</name>
    <dbReference type="NCBI Taxonomy" id="637954"/>
    <lineage>
        <taxon>Eukaryota</taxon>
        <taxon>Metazoa</taxon>
        <taxon>Chordata</taxon>
        <taxon>Craniata</taxon>
        <taxon>Vertebrata</taxon>
        <taxon>Euteleostomi</taxon>
        <taxon>Actinopterygii</taxon>
        <taxon>Neopterygii</taxon>
        <taxon>Teleostei</taxon>
        <taxon>Neoteleostei</taxon>
        <taxon>Acanthomorphata</taxon>
        <taxon>Gobiaria</taxon>
        <taxon>Gobiiformes</taxon>
        <taxon>Gobioidei</taxon>
        <taxon>Gobiidae</taxon>
        <taxon>Gobiinae</taxon>
        <taxon>Knipowitschia</taxon>
    </lineage>
</organism>
<keyword evidence="3" id="KW-1185">Reference proteome</keyword>
<proteinExistence type="predicted"/>
<gene>
    <name evidence="2" type="ORF">KC01_LOCUS42555</name>
</gene>
<dbReference type="Gene3D" id="1.20.5.340">
    <property type="match status" value="1"/>
</dbReference>
<dbReference type="Proteomes" id="UP001497482">
    <property type="component" value="Chromosome 9"/>
</dbReference>
<sequence>MSKTSSGRGKNQPPLTQHFSQQDKEASQEPLTLSMLVGELEKLHKSVTSELTGSINSALAPLQASIQTLTETVTSHTATIDAMETALSSHSDGITALEEQVTTLQSELMTVKQVNEKLQLTVEDLISRSKRNNLRIVGVPEGAEGADTRLFVTTMLKKVSGDALQDLDLELDRAHRSLAPKPLQGSRPLIVRFHRYIHREKVLQWAKKNRDVSYLGQPIRIFEDFSNTIAKKRASFNKIKSQLYKDGIRFGVIYPARLRITLNGQTHLFDSAEEAERFYSRSK</sequence>